<accession>A0A848IAA3</accession>
<comment type="caution">
    <text evidence="3">The sequence shown here is derived from an EMBL/GenBank/DDBJ whole genome shotgun (WGS) entry which is preliminary data.</text>
</comment>
<dbReference type="AlphaFoldDB" id="A0A848IAA3"/>
<gene>
    <name evidence="3" type="ORF">HHL24_09230</name>
</gene>
<evidence type="ECO:0000256" key="1">
    <source>
        <dbReference type="ARBA" id="ARBA00008005"/>
    </source>
</evidence>
<dbReference type="Gene3D" id="3.40.50.11780">
    <property type="match status" value="1"/>
</dbReference>
<dbReference type="PANTHER" id="PTHR35861">
    <property type="match status" value="1"/>
</dbReference>
<feature type="domain" description="Tail sheath protein C-terminal" evidence="2">
    <location>
        <begin position="234"/>
        <end position="340"/>
    </location>
</feature>
<dbReference type="EMBL" id="JABBGJ010000008">
    <property type="protein sequence ID" value="NML98132.1"/>
    <property type="molecule type" value="Genomic_DNA"/>
</dbReference>
<keyword evidence="4" id="KW-1185">Reference proteome</keyword>
<dbReference type="PANTHER" id="PTHR35861:SF1">
    <property type="entry name" value="PHAGE TAIL SHEATH PROTEIN"/>
    <property type="match status" value="1"/>
</dbReference>
<name>A0A848IAA3_9BURK</name>
<evidence type="ECO:0000313" key="4">
    <source>
        <dbReference type="Proteomes" id="UP000544134"/>
    </source>
</evidence>
<dbReference type="Pfam" id="PF17482">
    <property type="entry name" value="Phage_sheath_1C"/>
    <property type="match status" value="1"/>
</dbReference>
<proteinExistence type="inferred from homology"/>
<dbReference type="RefSeq" id="WP_169485209.1">
    <property type="nucleotide sequence ID" value="NZ_JABBGJ010000008.1"/>
</dbReference>
<evidence type="ECO:0000313" key="3">
    <source>
        <dbReference type="EMBL" id="NML98132.1"/>
    </source>
</evidence>
<organism evidence="3 4">
    <name type="scientific">Paraburkholderia polaris</name>
    <dbReference type="NCBI Taxonomy" id="2728848"/>
    <lineage>
        <taxon>Bacteria</taxon>
        <taxon>Pseudomonadati</taxon>
        <taxon>Pseudomonadota</taxon>
        <taxon>Betaproteobacteria</taxon>
        <taxon>Burkholderiales</taxon>
        <taxon>Burkholderiaceae</taxon>
        <taxon>Paraburkholderia</taxon>
    </lineage>
</organism>
<comment type="similarity">
    <text evidence="1">Belongs to the myoviridae tail sheath protein family.</text>
</comment>
<dbReference type="InterPro" id="IPR052042">
    <property type="entry name" value="Tail_sheath_structural"/>
</dbReference>
<reference evidence="3 4" key="1">
    <citation type="submission" date="2020-04" db="EMBL/GenBank/DDBJ databases">
        <title>Paraburkholderia sp. RP-4-7 isolated from soil.</title>
        <authorList>
            <person name="Dahal R.H."/>
        </authorList>
    </citation>
    <scope>NUCLEOTIDE SEQUENCE [LARGE SCALE GENOMIC DNA]</scope>
    <source>
        <strain evidence="3 4">RP-4-7</strain>
    </source>
</reference>
<evidence type="ECO:0000259" key="2">
    <source>
        <dbReference type="Pfam" id="PF17482"/>
    </source>
</evidence>
<dbReference type="InterPro" id="IPR020287">
    <property type="entry name" value="Tail_sheath_C"/>
</dbReference>
<protein>
    <submittedName>
        <fullName evidence="3">Phage tail sheath family protein</fullName>
    </submittedName>
</protein>
<sequence length="346" mass="38428">MRVLTSYPGVYINEYATPTFTIRANNTTVPIIGLTDWPTGPAQKINSFPDFISHADISDLDRYDMRAYFECGGAPCYVVSKNNFLSEAPKYNDINLLVTGRNNTLSSDIAALCEPGAGLFAILEQAPNEITDGNATNSLPETPFAAVYYPWLLAPWTNDWIPSSIVMAALYCVSDRTRGVWKAPANIALPAGYQPLYSVTDDLQGQYNSGKALNMIRKIGDRGVLVWGARTLEDSDDWRYISVRRLFNSAERDIQTALQTMVFEPNNQPTWEKVRSAINNYLYSLWRQGALTGATQQEAYFVNIGKGITMTDDDIAQGKMIVDVGMAVTRPAEFIILQFTQNVVPA</sequence>
<dbReference type="Proteomes" id="UP000544134">
    <property type="component" value="Unassembled WGS sequence"/>
</dbReference>